<dbReference type="InterPro" id="IPR016032">
    <property type="entry name" value="Sig_transdc_resp-reg_C-effctor"/>
</dbReference>
<dbReference type="PANTHER" id="PTHR44688:SF16">
    <property type="entry name" value="DNA-BINDING TRANSCRIPTIONAL ACTIVATOR DEVR_DOSR"/>
    <property type="match status" value="1"/>
</dbReference>
<dbReference type="GO" id="GO:0003677">
    <property type="term" value="F:DNA binding"/>
    <property type="evidence" value="ECO:0007669"/>
    <property type="project" value="UniProtKB-KW"/>
</dbReference>
<dbReference type="InterPro" id="IPR036388">
    <property type="entry name" value="WH-like_DNA-bd_sf"/>
</dbReference>
<protein>
    <recommendedName>
        <fullName evidence="4">HTH luxR-type domain-containing protein</fullName>
    </recommendedName>
</protein>
<keyword evidence="1" id="KW-0805">Transcription regulation</keyword>
<sequence>MPYRRVPDLVGAGLTNHAIAQRLFLSEKTIRNHVSNIFAKLGVSGRAEAVARARDAHL</sequence>
<dbReference type="PROSITE" id="PS00622">
    <property type="entry name" value="HTH_LUXR_1"/>
    <property type="match status" value="1"/>
</dbReference>
<evidence type="ECO:0000313" key="5">
    <source>
        <dbReference type="EMBL" id="GER99140.1"/>
    </source>
</evidence>
<dbReference type="PRINTS" id="PR00038">
    <property type="entry name" value="HTHLUXR"/>
</dbReference>
<evidence type="ECO:0000256" key="1">
    <source>
        <dbReference type="ARBA" id="ARBA00023015"/>
    </source>
</evidence>
<dbReference type="Pfam" id="PF00196">
    <property type="entry name" value="GerE"/>
    <property type="match status" value="1"/>
</dbReference>
<keyword evidence="6" id="KW-1185">Reference proteome</keyword>
<dbReference type="OrthoDB" id="4172435at2"/>
<dbReference type="CDD" id="cd06170">
    <property type="entry name" value="LuxR_C_like"/>
    <property type="match status" value="1"/>
</dbReference>
<comment type="caution">
    <text evidence="5">The sequence shown here is derived from an EMBL/GenBank/DDBJ whole genome shotgun (WGS) entry which is preliminary data.</text>
</comment>
<name>A0A5M3VWK6_9ACTN</name>
<dbReference type="Proteomes" id="UP000334990">
    <property type="component" value="Unassembled WGS sequence"/>
</dbReference>
<evidence type="ECO:0000256" key="3">
    <source>
        <dbReference type="ARBA" id="ARBA00023163"/>
    </source>
</evidence>
<dbReference type="EMBL" id="BLAD01000039">
    <property type="protein sequence ID" value="GER99140.1"/>
    <property type="molecule type" value="Genomic_DNA"/>
</dbReference>
<dbReference type="PROSITE" id="PS50043">
    <property type="entry name" value="HTH_LUXR_2"/>
    <property type="match status" value="1"/>
</dbReference>
<keyword evidence="2" id="KW-0238">DNA-binding</keyword>
<dbReference type="PANTHER" id="PTHR44688">
    <property type="entry name" value="DNA-BINDING TRANSCRIPTIONAL ACTIVATOR DEVR_DOSR"/>
    <property type="match status" value="1"/>
</dbReference>
<dbReference type="SMART" id="SM00421">
    <property type="entry name" value="HTH_LUXR"/>
    <property type="match status" value="1"/>
</dbReference>
<organism evidence="5 6">
    <name type="scientific">Acrocarpospora corrugata</name>
    <dbReference type="NCBI Taxonomy" id="35763"/>
    <lineage>
        <taxon>Bacteria</taxon>
        <taxon>Bacillati</taxon>
        <taxon>Actinomycetota</taxon>
        <taxon>Actinomycetes</taxon>
        <taxon>Streptosporangiales</taxon>
        <taxon>Streptosporangiaceae</taxon>
        <taxon>Acrocarpospora</taxon>
    </lineage>
</organism>
<evidence type="ECO:0000313" key="6">
    <source>
        <dbReference type="Proteomes" id="UP000334990"/>
    </source>
</evidence>
<proteinExistence type="predicted"/>
<keyword evidence="3" id="KW-0804">Transcription</keyword>
<dbReference type="Gene3D" id="1.10.10.10">
    <property type="entry name" value="Winged helix-like DNA-binding domain superfamily/Winged helix DNA-binding domain"/>
    <property type="match status" value="1"/>
</dbReference>
<dbReference type="AlphaFoldDB" id="A0A5M3VWK6"/>
<gene>
    <name evidence="5" type="ORF">Acor_12040</name>
</gene>
<evidence type="ECO:0000259" key="4">
    <source>
        <dbReference type="PROSITE" id="PS50043"/>
    </source>
</evidence>
<dbReference type="GO" id="GO:0006355">
    <property type="term" value="P:regulation of DNA-templated transcription"/>
    <property type="evidence" value="ECO:0007669"/>
    <property type="project" value="InterPro"/>
</dbReference>
<feature type="domain" description="HTH luxR-type" evidence="4">
    <location>
        <begin position="1"/>
        <end position="57"/>
    </location>
</feature>
<dbReference type="SUPFAM" id="SSF46894">
    <property type="entry name" value="C-terminal effector domain of the bipartite response regulators"/>
    <property type="match status" value="1"/>
</dbReference>
<evidence type="ECO:0000256" key="2">
    <source>
        <dbReference type="ARBA" id="ARBA00023125"/>
    </source>
</evidence>
<reference evidence="5 6" key="1">
    <citation type="submission" date="2019-10" db="EMBL/GenBank/DDBJ databases">
        <title>Whole genome shotgun sequence of Acrocarpospora corrugata NBRC 13972.</title>
        <authorList>
            <person name="Ichikawa N."/>
            <person name="Kimura A."/>
            <person name="Kitahashi Y."/>
            <person name="Komaki H."/>
            <person name="Oguchi A."/>
        </authorList>
    </citation>
    <scope>NUCLEOTIDE SEQUENCE [LARGE SCALE GENOMIC DNA]</scope>
    <source>
        <strain evidence="5 6">NBRC 13972</strain>
    </source>
</reference>
<dbReference type="InterPro" id="IPR000792">
    <property type="entry name" value="Tscrpt_reg_LuxR_C"/>
</dbReference>
<accession>A0A5M3VWK6</accession>